<evidence type="ECO:0000256" key="1">
    <source>
        <dbReference type="SAM" id="MobiDB-lite"/>
    </source>
</evidence>
<dbReference type="AlphaFoldDB" id="A0A248TDM0"/>
<dbReference type="RefSeq" id="WP_095369838.1">
    <property type="nucleotide sequence ID" value="NZ_CANMJM010000004.1"/>
</dbReference>
<dbReference type="GeneID" id="97215469"/>
<sequence>MSHTTDNDKKAKDNNAFNHEKNMEETKNKQEGRKSFSKKTDHL</sequence>
<dbReference type="EMBL" id="CP022983">
    <property type="protein sequence ID" value="ASV66263.1"/>
    <property type="molecule type" value="Genomic_DNA"/>
</dbReference>
<evidence type="ECO:0000313" key="2">
    <source>
        <dbReference type="EMBL" id="ASV66263.1"/>
    </source>
</evidence>
<gene>
    <name evidence="2" type="ORF">CKF48_02280</name>
</gene>
<dbReference type="KEGG" id="bko:CKF48_02280"/>
<dbReference type="Proteomes" id="UP000215137">
    <property type="component" value="Chromosome"/>
</dbReference>
<evidence type="ECO:0000313" key="3">
    <source>
        <dbReference type="Proteomes" id="UP000215137"/>
    </source>
</evidence>
<name>A0A248TDM0_9BACI</name>
<organism evidence="2 3">
    <name type="scientific">Cytobacillus kochii</name>
    <dbReference type="NCBI Taxonomy" id="859143"/>
    <lineage>
        <taxon>Bacteria</taxon>
        <taxon>Bacillati</taxon>
        <taxon>Bacillota</taxon>
        <taxon>Bacilli</taxon>
        <taxon>Bacillales</taxon>
        <taxon>Bacillaceae</taxon>
        <taxon>Cytobacillus</taxon>
    </lineage>
</organism>
<accession>A0A248TDM0</accession>
<reference evidence="2 3" key="1">
    <citation type="submission" date="2017-08" db="EMBL/GenBank/DDBJ databases">
        <title>Complete Genome Sequence of Bacillus kochii Oregon-R-modENCODE STRAIN BDGP4, isolated from Drosophila melanogaster gut.</title>
        <authorList>
            <person name="Wan K.H."/>
            <person name="Yu C."/>
            <person name="Park S."/>
            <person name="Hammonds A.S."/>
            <person name="Booth B.W."/>
            <person name="Celniker S.E."/>
        </authorList>
    </citation>
    <scope>NUCLEOTIDE SEQUENCE [LARGE SCALE GENOMIC DNA]</scope>
    <source>
        <strain evidence="2 3">BDGP4</strain>
    </source>
</reference>
<proteinExistence type="predicted"/>
<feature type="region of interest" description="Disordered" evidence="1">
    <location>
        <begin position="1"/>
        <end position="43"/>
    </location>
</feature>
<keyword evidence="3" id="KW-1185">Reference proteome</keyword>
<protein>
    <submittedName>
        <fullName evidence="2">DUF3941 domain-containing protein</fullName>
    </submittedName>
</protein>